<name>A0ABD4YFL7_9PSED</name>
<dbReference type="Proteomes" id="UP001160152">
    <property type="component" value="Unassembled WGS sequence"/>
</dbReference>
<comment type="caution">
    <text evidence="1">The sequence shown here is derived from an EMBL/GenBank/DDBJ whole genome shotgun (WGS) entry which is preliminary data.</text>
</comment>
<dbReference type="RefSeq" id="WP_280069954.1">
    <property type="nucleotide sequence ID" value="NZ_JAOCBV010000001.1"/>
</dbReference>
<accession>A0ABD4YFL7</accession>
<protein>
    <submittedName>
        <fullName evidence="1">Uncharacterized protein</fullName>
    </submittedName>
</protein>
<dbReference type="AlphaFoldDB" id="A0ABD4YFL7"/>
<evidence type="ECO:0000313" key="2">
    <source>
        <dbReference type="Proteomes" id="UP001160152"/>
    </source>
</evidence>
<reference evidence="1 2" key="1">
    <citation type="submission" date="2022-09" db="EMBL/GenBank/DDBJ databases">
        <title>Intensive care unit water sources are persistently colonized with multi-drug resistant bacteria and are the site of extensive horizontal gene transfer of antibiotic resistance genes.</title>
        <authorList>
            <person name="Diorio-Toth L."/>
        </authorList>
    </citation>
    <scope>NUCLEOTIDE SEQUENCE [LARGE SCALE GENOMIC DNA]</scope>
    <source>
        <strain evidence="1 2">GD03901</strain>
    </source>
</reference>
<organism evidence="1 2">
    <name type="scientific">Pseudomonas juntendi</name>
    <dbReference type="NCBI Taxonomy" id="2666183"/>
    <lineage>
        <taxon>Bacteria</taxon>
        <taxon>Pseudomonadati</taxon>
        <taxon>Pseudomonadota</taxon>
        <taxon>Gammaproteobacteria</taxon>
        <taxon>Pseudomonadales</taxon>
        <taxon>Pseudomonadaceae</taxon>
        <taxon>Pseudomonas</taxon>
    </lineage>
</organism>
<dbReference type="EMBL" id="JAOCBV010000001">
    <property type="protein sequence ID" value="MDH0758052.1"/>
    <property type="molecule type" value="Genomic_DNA"/>
</dbReference>
<proteinExistence type="predicted"/>
<sequence>MADHADLYADSAQARALDRRLSADEQVHWAAHVTPAEAAEDNRAWLENLRARDEQQKASSRRAIASALGKMEALCGSGAARRIA</sequence>
<evidence type="ECO:0000313" key="1">
    <source>
        <dbReference type="EMBL" id="MDH0758052.1"/>
    </source>
</evidence>
<gene>
    <name evidence="1" type="ORF">N5C70_15225</name>
</gene>